<feature type="non-terminal residue" evidence="2">
    <location>
        <position position="1"/>
    </location>
</feature>
<evidence type="ECO:0000313" key="3">
    <source>
        <dbReference type="Proteomes" id="UP001356427"/>
    </source>
</evidence>
<name>A0AAN8KGG1_9TELE</name>
<dbReference type="Proteomes" id="UP001356427">
    <property type="component" value="Unassembled WGS sequence"/>
</dbReference>
<evidence type="ECO:0000256" key="1">
    <source>
        <dbReference type="SAM" id="MobiDB-lite"/>
    </source>
</evidence>
<evidence type="ECO:0000313" key="2">
    <source>
        <dbReference type="EMBL" id="KAK6290877.1"/>
    </source>
</evidence>
<feature type="compositionally biased region" description="Basic and acidic residues" evidence="1">
    <location>
        <begin position="46"/>
        <end position="59"/>
    </location>
</feature>
<feature type="region of interest" description="Disordered" evidence="1">
    <location>
        <begin position="42"/>
        <end position="101"/>
    </location>
</feature>
<gene>
    <name evidence="2" type="ORF">J4Q44_G00387230</name>
</gene>
<accession>A0AAN8KGG1</accession>
<comment type="caution">
    <text evidence="2">The sequence shown here is derived from an EMBL/GenBank/DDBJ whole genome shotgun (WGS) entry which is preliminary data.</text>
</comment>
<proteinExistence type="predicted"/>
<keyword evidence="3" id="KW-1185">Reference proteome</keyword>
<dbReference type="EMBL" id="JAGTTL010000195">
    <property type="protein sequence ID" value="KAK6290877.1"/>
    <property type="molecule type" value="Genomic_DNA"/>
</dbReference>
<feature type="compositionally biased region" description="Polar residues" evidence="1">
    <location>
        <begin position="89"/>
        <end position="101"/>
    </location>
</feature>
<reference evidence="2 3" key="1">
    <citation type="submission" date="2021-04" db="EMBL/GenBank/DDBJ databases">
        <authorList>
            <person name="De Guttry C."/>
            <person name="Zahm M."/>
            <person name="Klopp C."/>
            <person name="Cabau C."/>
            <person name="Louis A."/>
            <person name="Berthelot C."/>
            <person name="Parey E."/>
            <person name="Roest Crollius H."/>
            <person name="Montfort J."/>
            <person name="Robinson-Rechavi M."/>
            <person name="Bucao C."/>
            <person name="Bouchez O."/>
            <person name="Gislard M."/>
            <person name="Lluch J."/>
            <person name="Milhes M."/>
            <person name="Lampietro C."/>
            <person name="Lopez Roques C."/>
            <person name="Donnadieu C."/>
            <person name="Braasch I."/>
            <person name="Desvignes T."/>
            <person name="Postlethwait J."/>
            <person name="Bobe J."/>
            <person name="Wedekind C."/>
            <person name="Guiguen Y."/>
        </authorList>
    </citation>
    <scope>NUCLEOTIDE SEQUENCE [LARGE SCALE GENOMIC DNA]</scope>
    <source>
        <strain evidence="2">Cs_M1</strain>
        <tissue evidence="2">Blood</tissue>
    </source>
</reference>
<organism evidence="2 3">
    <name type="scientific">Coregonus suidteri</name>
    <dbReference type="NCBI Taxonomy" id="861788"/>
    <lineage>
        <taxon>Eukaryota</taxon>
        <taxon>Metazoa</taxon>
        <taxon>Chordata</taxon>
        <taxon>Craniata</taxon>
        <taxon>Vertebrata</taxon>
        <taxon>Euteleostomi</taxon>
        <taxon>Actinopterygii</taxon>
        <taxon>Neopterygii</taxon>
        <taxon>Teleostei</taxon>
        <taxon>Protacanthopterygii</taxon>
        <taxon>Salmoniformes</taxon>
        <taxon>Salmonidae</taxon>
        <taxon>Coregoninae</taxon>
        <taxon>Coregonus</taxon>
    </lineage>
</organism>
<dbReference type="AlphaFoldDB" id="A0AAN8KGG1"/>
<protein>
    <submittedName>
        <fullName evidence="2">Uncharacterized protein</fullName>
    </submittedName>
</protein>
<sequence length="101" mass="10562">VGTVAADFLLRRGGERKSNVKTHPSGLVDGSHALVEGAQGVCVGTPRRDPPPGELERPPQHCCAVRTDSGSVSLPPPAPVDQGMKLQTKRPTMQRVSSGSV</sequence>